<feature type="compositionally biased region" description="Basic and acidic residues" evidence="1">
    <location>
        <begin position="571"/>
        <end position="589"/>
    </location>
</feature>
<accession>A0A421FWI3</accession>
<feature type="non-terminal residue" evidence="2">
    <location>
        <position position="619"/>
    </location>
</feature>
<dbReference type="CDD" id="cd15489">
    <property type="entry name" value="PHD_SF"/>
    <property type="match status" value="1"/>
</dbReference>
<feature type="region of interest" description="Disordered" evidence="1">
    <location>
        <begin position="124"/>
        <end position="156"/>
    </location>
</feature>
<dbReference type="Gene3D" id="3.30.40.10">
    <property type="entry name" value="Zinc/RING finger domain, C3HC4 (zinc finger)"/>
    <property type="match status" value="1"/>
</dbReference>
<feature type="compositionally biased region" description="Polar residues" evidence="1">
    <location>
        <begin position="65"/>
        <end position="74"/>
    </location>
</feature>
<proteinExistence type="predicted"/>
<evidence type="ECO:0000313" key="3">
    <source>
        <dbReference type="Proteomes" id="UP000284657"/>
    </source>
</evidence>
<organism evidence="2 3">
    <name type="scientific">Phytophthora kernoviae</name>
    <dbReference type="NCBI Taxonomy" id="325452"/>
    <lineage>
        <taxon>Eukaryota</taxon>
        <taxon>Sar</taxon>
        <taxon>Stramenopiles</taxon>
        <taxon>Oomycota</taxon>
        <taxon>Peronosporomycetes</taxon>
        <taxon>Peronosporales</taxon>
        <taxon>Peronosporaceae</taxon>
        <taxon>Phytophthora</taxon>
    </lineage>
</organism>
<feature type="compositionally biased region" description="Basic and acidic residues" evidence="1">
    <location>
        <begin position="127"/>
        <end position="136"/>
    </location>
</feature>
<feature type="compositionally biased region" description="Polar residues" evidence="1">
    <location>
        <begin position="137"/>
        <end position="149"/>
    </location>
</feature>
<dbReference type="InterPro" id="IPR013083">
    <property type="entry name" value="Znf_RING/FYVE/PHD"/>
</dbReference>
<feature type="compositionally biased region" description="Polar residues" evidence="1">
    <location>
        <begin position="557"/>
        <end position="570"/>
    </location>
</feature>
<sequence length="619" mass="67857">MTTGGSSLADASTPIHSATGPSGRSTSTQPKAHAELAIASETTWQQQQQQLQQKESGTRAPQARNAETSNTLQPPNDGGNNNTVVVVGCDSIQTIDDVVGESSQSAEDNSQPVDEAVDNVQTVTKAHTQEDTKQADQDQSTQMLNTQTPAKRPSRVAATATNALLSRLAREEGASMSSLIATALISGEKGPEQHLRKRPTATVGPAAKKSRVTASSSTSKSRKAPQNTLENTSARQQSFRGKKRRQAPVFEPAPIITDLPPLPFTTTPEGKNKHKSKTKYKTNYAAEQVEDAGGRRCDYCNKVANLCVLMHCTACRRVYHAQCLVHTFKAYVDTSKPIEDQMERLKLEAPERRGAIFRCLSCKAAFMDFYETGGYLWDCSCPTCVEPEKVVYYRQRKLVDMMNEMELERQRKKEKKGGKKPVVTVKTPAPTPSRSNARGRRARSSSHEPKMLLHSAPQESQSAQEAEPMDDAAKSESKSEQTTVLEKEGQGKSMDVDDNSKHKGEGENGSVQKFQKPEPQTSTQPSDQSNLPVNHSASKNAESQQLKVDPGQPPTLLEQSNDIPQQNQEKQATKLKSELVSEPEQRELTGDELVAAVRMRGESNDHWLFPVMCSQTASL</sequence>
<dbReference type="EMBL" id="MBAD02001595">
    <property type="protein sequence ID" value="RLN53216.1"/>
    <property type="molecule type" value="Genomic_DNA"/>
</dbReference>
<dbReference type="AlphaFoldDB" id="A0A421FWI3"/>
<dbReference type="Proteomes" id="UP000284657">
    <property type="component" value="Unassembled WGS sequence"/>
</dbReference>
<feature type="compositionally biased region" description="Low complexity" evidence="1">
    <location>
        <begin position="254"/>
        <end position="268"/>
    </location>
</feature>
<feature type="compositionally biased region" description="Polar residues" evidence="1">
    <location>
        <begin position="1"/>
        <end position="30"/>
    </location>
</feature>
<name>A0A421FWI3_9STRA</name>
<comment type="caution">
    <text evidence="2">The sequence shown here is derived from an EMBL/GenBank/DDBJ whole genome shotgun (WGS) entry which is preliminary data.</text>
</comment>
<feature type="compositionally biased region" description="Basic and acidic residues" evidence="1">
    <location>
        <begin position="471"/>
        <end position="506"/>
    </location>
</feature>
<evidence type="ECO:0000256" key="1">
    <source>
        <dbReference type="SAM" id="MobiDB-lite"/>
    </source>
</evidence>
<gene>
    <name evidence="2" type="ORF">BBJ29_000510</name>
</gene>
<protein>
    <submittedName>
        <fullName evidence="2">Uncharacterized protein</fullName>
    </submittedName>
</protein>
<reference evidence="2 3" key="1">
    <citation type="submission" date="2018-07" db="EMBL/GenBank/DDBJ databases">
        <title>Genome sequencing of oomycete isolates from Chile give support for New Zealand origin for Phytophthora kernoviae and make available the first Nothophytophthora sp. genome.</title>
        <authorList>
            <person name="Studholme D.J."/>
            <person name="Sanfuentes E."/>
            <person name="Panda P."/>
            <person name="Hill R."/>
            <person name="Sambles C."/>
            <person name="Grant M."/>
            <person name="Williams N.M."/>
            <person name="Mcdougal R.L."/>
        </authorList>
    </citation>
    <scope>NUCLEOTIDE SEQUENCE [LARGE SCALE GENOMIC DNA]</scope>
    <source>
        <strain evidence="2">Chile7</strain>
    </source>
</reference>
<feature type="region of interest" description="Disordered" evidence="1">
    <location>
        <begin position="1"/>
        <end position="83"/>
    </location>
</feature>
<evidence type="ECO:0000313" key="2">
    <source>
        <dbReference type="EMBL" id="RLN53216.1"/>
    </source>
</evidence>
<feature type="compositionally biased region" description="Polar residues" evidence="1">
    <location>
        <begin position="509"/>
        <end position="546"/>
    </location>
</feature>
<feature type="region of interest" description="Disordered" evidence="1">
    <location>
        <begin position="407"/>
        <end position="590"/>
    </location>
</feature>
<feature type="compositionally biased region" description="Low complexity" evidence="1">
    <location>
        <begin position="420"/>
        <end position="436"/>
    </location>
</feature>
<feature type="compositionally biased region" description="Polar residues" evidence="1">
    <location>
        <begin position="225"/>
        <end position="239"/>
    </location>
</feature>
<feature type="region of interest" description="Disordered" evidence="1">
    <location>
        <begin position="189"/>
        <end position="278"/>
    </location>
</feature>